<evidence type="ECO:0000313" key="4">
    <source>
        <dbReference type="Proteomes" id="UP000821866"/>
    </source>
</evidence>
<feature type="region of interest" description="Disordered" evidence="1">
    <location>
        <begin position="1"/>
        <end position="100"/>
    </location>
</feature>
<reference evidence="3" key="1">
    <citation type="journal article" date="2020" name="Cell">
        <title>Large-Scale Comparative Analyses of Tick Genomes Elucidate Their Genetic Diversity and Vector Capacities.</title>
        <authorList>
            <consortium name="Tick Genome and Microbiome Consortium (TIGMIC)"/>
            <person name="Jia N."/>
            <person name="Wang J."/>
            <person name="Shi W."/>
            <person name="Du L."/>
            <person name="Sun Y."/>
            <person name="Zhan W."/>
            <person name="Jiang J.F."/>
            <person name="Wang Q."/>
            <person name="Zhang B."/>
            <person name="Ji P."/>
            <person name="Bell-Sakyi L."/>
            <person name="Cui X.M."/>
            <person name="Yuan T.T."/>
            <person name="Jiang B.G."/>
            <person name="Yang W.F."/>
            <person name="Lam T.T."/>
            <person name="Chang Q.C."/>
            <person name="Ding S.J."/>
            <person name="Wang X.J."/>
            <person name="Zhu J.G."/>
            <person name="Ruan X.D."/>
            <person name="Zhao L."/>
            <person name="Wei J.T."/>
            <person name="Ye R.Z."/>
            <person name="Que T.C."/>
            <person name="Du C.H."/>
            <person name="Zhou Y.H."/>
            <person name="Cheng J.X."/>
            <person name="Dai P.F."/>
            <person name="Guo W.B."/>
            <person name="Han X.H."/>
            <person name="Huang E.J."/>
            <person name="Li L.F."/>
            <person name="Wei W."/>
            <person name="Gao Y.C."/>
            <person name="Liu J.Z."/>
            <person name="Shao H.Z."/>
            <person name="Wang X."/>
            <person name="Wang C.C."/>
            <person name="Yang T.C."/>
            <person name="Huo Q.B."/>
            <person name="Li W."/>
            <person name="Chen H.Y."/>
            <person name="Chen S.E."/>
            <person name="Zhou L.G."/>
            <person name="Ni X.B."/>
            <person name="Tian J.H."/>
            <person name="Sheng Y."/>
            <person name="Liu T."/>
            <person name="Pan Y.S."/>
            <person name="Xia L.Y."/>
            <person name="Li J."/>
            <person name="Zhao F."/>
            <person name="Cao W.C."/>
        </authorList>
    </citation>
    <scope>NUCLEOTIDE SEQUENCE</scope>
    <source>
        <strain evidence="3">Rmic-2018</strain>
    </source>
</reference>
<keyword evidence="4" id="KW-1185">Reference proteome</keyword>
<proteinExistence type="predicted"/>
<protein>
    <submittedName>
        <fullName evidence="3">Uncharacterized protein</fullName>
    </submittedName>
</protein>
<gene>
    <name evidence="3" type="ORF">HPB51_016873</name>
    <name evidence="2" type="ORF">HPB51_029227</name>
</gene>
<organism evidence="3 4">
    <name type="scientific">Rhipicephalus microplus</name>
    <name type="common">Cattle tick</name>
    <name type="synonym">Boophilus microplus</name>
    <dbReference type="NCBI Taxonomy" id="6941"/>
    <lineage>
        <taxon>Eukaryota</taxon>
        <taxon>Metazoa</taxon>
        <taxon>Ecdysozoa</taxon>
        <taxon>Arthropoda</taxon>
        <taxon>Chelicerata</taxon>
        <taxon>Arachnida</taxon>
        <taxon>Acari</taxon>
        <taxon>Parasitiformes</taxon>
        <taxon>Ixodida</taxon>
        <taxon>Ixodoidea</taxon>
        <taxon>Ixodidae</taxon>
        <taxon>Rhipicephalinae</taxon>
        <taxon>Rhipicephalus</taxon>
        <taxon>Boophilus</taxon>
    </lineage>
</organism>
<accession>A0A9J6DAQ2</accession>
<feature type="compositionally biased region" description="Low complexity" evidence="1">
    <location>
        <begin position="31"/>
        <end position="46"/>
    </location>
</feature>
<feature type="compositionally biased region" description="Polar residues" evidence="1">
    <location>
        <begin position="1"/>
        <end position="15"/>
    </location>
</feature>
<comment type="caution">
    <text evidence="3">The sequence shown here is derived from an EMBL/GenBank/DDBJ whole genome shotgun (WGS) entry which is preliminary data.</text>
</comment>
<name>A0A9J6DAQ2_RHIMP</name>
<dbReference type="AlphaFoldDB" id="A0A9J6DAQ2"/>
<dbReference type="Proteomes" id="UP000821866">
    <property type="component" value="Chromosome 8"/>
</dbReference>
<evidence type="ECO:0000256" key="1">
    <source>
        <dbReference type="SAM" id="MobiDB-lite"/>
    </source>
</evidence>
<dbReference type="EMBL" id="JABSTU010000010">
    <property type="protein sequence ID" value="KAH8019135.1"/>
    <property type="molecule type" value="Genomic_DNA"/>
</dbReference>
<dbReference type="EMBL" id="JABSTU010006545">
    <property type="protein sequence ID" value="KAH7932562.1"/>
    <property type="molecule type" value="Genomic_DNA"/>
</dbReference>
<evidence type="ECO:0000313" key="2">
    <source>
        <dbReference type="EMBL" id="KAH7932562.1"/>
    </source>
</evidence>
<reference evidence="3" key="2">
    <citation type="submission" date="2021-09" db="EMBL/GenBank/DDBJ databases">
        <authorList>
            <person name="Jia N."/>
            <person name="Wang J."/>
            <person name="Shi W."/>
            <person name="Du L."/>
            <person name="Sun Y."/>
            <person name="Zhan W."/>
            <person name="Jiang J."/>
            <person name="Wang Q."/>
            <person name="Zhang B."/>
            <person name="Ji P."/>
            <person name="Sakyi L.B."/>
            <person name="Cui X."/>
            <person name="Yuan T."/>
            <person name="Jiang B."/>
            <person name="Yang W."/>
            <person name="Lam T.T.-Y."/>
            <person name="Chang Q."/>
            <person name="Ding S."/>
            <person name="Wang X."/>
            <person name="Zhu J."/>
            <person name="Ruan X."/>
            <person name="Zhao L."/>
            <person name="Wei J."/>
            <person name="Que T."/>
            <person name="Du C."/>
            <person name="Cheng J."/>
            <person name="Dai P."/>
            <person name="Han X."/>
            <person name="Huang E."/>
            <person name="Gao Y."/>
            <person name="Liu J."/>
            <person name="Shao H."/>
            <person name="Ye R."/>
            <person name="Li L."/>
            <person name="Wei W."/>
            <person name="Wang X."/>
            <person name="Wang C."/>
            <person name="Huo Q."/>
            <person name="Li W."/>
            <person name="Guo W."/>
            <person name="Chen H."/>
            <person name="Chen S."/>
            <person name="Zhou L."/>
            <person name="Zhou L."/>
            <person name="Ni X."/>
            <person name="Tian J."/>
            <person name="Zhou Y."/>
            <person name="Sheng Y."/>
            <person name="Liu T."/>
            <person name="Pan Y."/>
            <person name="Xia L."/>
            <person name="Li J."/>
            <person name="Zhao F."/>
            <person name="Cao W."/>
        </authorList>
    </citation>
    <scope>NUCLEOTIDE SEQUENCE</scope>
    <source>
        <strain evidence="3">Rmic-2018</strain>
        <tissue evidence="3">Larvae</tissue>
    </source>
</reference>
<sequence>MNTTSTRKCSRPNESCSDDEGASRKMHAVATERATATSLTTTSNEAAAHEGSVTHETDGTNESEFQTILFKSKKRRQRASTSQGPAAHTGPRPSTAPTAMPAHVAPGLLMPSERLGPLLLVYVPLNTLCWHLHHRCSLSSVSGAPKPALKALRRKNVTAPTAVTTAVQYYSDQESGLEGESFFLCRKSNGKLKLQLELAIAKR</sequence>
<evidence type="ECO:0000313" key="3">
    <source>
        <dbReference type="EMBL" id="KAH8019135.1"/>
    </source>
</evidence>